<name>A0A7C3KG51_9CYAN</name>
<dbReference type="EMBL" id="DSRU01000226">
    <property type="protein sequence ID" value="HFM99111.1"/>
    <property type="molecule type" value="Genomic_DNA"/>
</dbReference>
<dbReference type="AlphaFoldDB" id="A0A7C3KG51"/>
<protein>
    <submittedName>
        <fullName evidence="1">Uncharacterized protein</fullName>
    </submittedName>
</protein>
<sequence length="157" mass="17516">MVSAQELENLQAWLRQHSSGYLLLSRHGEFITTEAIQQLAESCDELEVEDRRVYLNWTNRTASPVGSAFESIVAIPDAINSRIQLKPTPLTFEEYIERSPGGLELSSGYLGSSIESAFNLLDISLETFGLLQVVRRAPRELWEEAIDQVYGAKAGAQ</sequence>
<evidence type="ECO:0000313" key="1">
    <source>
        <dbReference type="EMBL" id="HFM99111.1"/>
    </source>
</evidence>
<proteinExistence type="predicted"/>
<reference evidence="1" key="1">
    <citation type="journal article" date="2020" name="mSystems">
        <title>Genome- and Community-Level Interaction Insights into Carbon Utilization and Element Cycling Functions of Hydrothermarchaeota in Hydrothermal Sediment.</title>
        <authorList>
            <person name="Zhou Z."/>
            <person name="Liu Y."/>
            <person name="Xu W."/>
            <person name="Pan J."/>
            <person name="Luo Z.H."/>
            <person name="Li M."/>
        </authorList>
    </citation>
    <scope>NUCLEOTIDE SEQUENCE [LARGE SCALE GENOMIC DNA]</scope>
    <source>
        <strain evidence="1">SpSt-418</strain>
    </source>
</reference>
<accession>A0A7C3KG51</accession>
<gene>
    <name evidence="1" type="ORF">ENR64_15405</name>
</gene>
<comment type="caution">
    <text evidence="1">The sequence shown here is derived from an EMBL/GenBank/DDBJ whole genome shotgun (WGS) entry which is preliminary data.</text>
</comment>
<organism evidence="1">
    <name type="scientific">Oscillatoriales cyanobacterium SpSt-418</name>
    <dbReference type="NCBI Taxonomy" id="2282169"/>
    <lineage>
        <taxon>Bacteria</taxon>
        <taxon>Bacillati</taxon>
        <taxon>Cyanobacteriota</taxon>
        <taxon>Cyanophyceae</taxon>
        <taxon>Oscillatoriophycideae</taxon>
        <taxon>Oscillatoriales</taxon>
    </lineage>
</organism>